<feature type="binding site" evidence="3">
    <location>
        <position position="413"/>
    </location>
    <ligand>
        <name>Mn(2+)</name>
        <dbReference type="ChEBI" id="CHEBI:29035"/>
        <label>2</label>
    </ligand>
</feature>
<comment type="cofactor">
    <cofactor evidence="3">
        <name>Mn(2+)</name>
        <dbReference type="ChEBI" id="CHEBI:29035"/>
    </cofactor>
    <text evidence="3">The Mn(2+) ion enhances activity.</text>
</comment>
<sequence>MTTRFRALLLTGCCLALLQSTVAETVLTGAAFAALLEEARSPASVEAILRWRRHLHTIPELFFEEFNTSAYVRQQLDELGIPYTYPLGITGIRAGPIGAAEGPVIALRADMDGLPITEELDLPYKSTTRGRMHACGHDGHMAMLLGAARLLKAREASLPGRVVLLFQPAEEGLGGARRLIAEGALEGVEAIHGVHVMPSMPAGTIGTRPSTIMAASDRFAVTVRGLGGHGALPHTTRDPVLAASAVVMALQAIVSRETSPIDSAVVTVSRINTGPGAANVIPESVELVGTIRALTAPTFERLHTRLEQVAAGVAAAYGCTAENVTWSAVPYPPTQNEAAMAALVLDVASGLLQGGQGGEGDEGQGGAGPGRAVVVEPMMAAEDFSFYGPAVKQAAFTFLGTGDPALGTDAGLHTPRFALDETQLPLGAALQAGVALEWLQRRAGGQAGAEAGGAEAEAGARDEL</sequence>
<reference evidence="7" key="1">
    <citation type="journal article" date="2020" name="bioRxiv">
        <title>Comparative genomics of Chlamydomonas.</title>
        <authorList>
            <person name="Craig R.J."/>
            <person name="Hasan A.R."/>
            <person name="Ness R.W."/>
            <person name="Keightley P.D."/>
        </authorList>
    </citation>
    <scope>NUCLEOTIDE SEQUENCE</scope>
    <source>
        <strain evidence="7">CCAP 11/70</strain>
    </source>
</reference>
<dbReference type="FunFam" id="3.30.70.360:FF:000001">
    <property type="entry name" value="N-acetyldiaminopimelate deacetylase"/>
    <property type="match status" value="1"/>
</dbReference>
<accession>A0A836BN62</accession>
<feature type="domain" description="Peptidase M20 dimerisation" evidence="6">
    <location>
        <begin position="219"/>
        <end position="314"/>
    </location>
</feature>
<dbReference type="InterPro" id="IPR017439">
    <property type="entry name" value="Amidohydrolase"/>
</dbReference>
<evidence type="ECO:0000259" key="6">
    <source>
        <dbReference type="Pfam" id="PF07687"/>
    </source>
</evidence>
<dbReference type="Pfam" id="PF01546">
    <property type="entry name" value="Peptidase_M20"/>
    <property type="match status" value="1"/>
</dbReference>
<dbReference type="GO" id="GO:0005783">
    <property type="term" value="C:endoplasmic reticulum"/>
    <property type="evidence" value="ECO:0007669"/>
    <property type="project" value="TreeGrafter"/>
</dbReference>
<dbReference type="Gene3D" id="3.30.70.360">
    <property type="match status" value="1"/>
</dbReference>
<evidence type="ECO:0000256" key="2">
    <source>
        <dbReference type="ARBA" id="ARBA00022801"/>
    </source>
</evidence>
<evidence type="ECO:0000256" key="5">
    <source>
        <dbReference type="SAM" id="SignalP"/>
    </source>
</evidence>
<feature type="binding site" evidence="3">
    <location>
        <position position="195"/>
    </location>
    <ligand>
        <name>Mn(2+)</name>
        <dbReference type="ChEBI" id="CHEBI:29035"/>
        <label>2</label>
    </ligand>
</feature>
<keyword evidence="3" id="KW-0479">Metal-binding</keyword>
<feature type="binding site" evidence="3">
    <location>
        <position position="135"/>
    </location>
    <ligand>
        <name>Mn(2+)</name>
        <dbReference type="ChEBI" id="CHEBI:29035"/>
        <label>2</label>
    </ligand>
</feature>
<dbReference type="NCBIfam" id="TIGR01891">
    <property type="entry name" value="amidohydrolases"/>
    <property type="match status" value="1"/>
</dbReference>
<evidence type="ECO:0000313" key="8">
    <source>
        <dbReference type="Proteomes" id="UP000612055"/>
    </source>
</evidence>
<keyword evidence="2" id="KW-0378">Hydrolase</keyword>
<organism evidence="7 8">
    <name type="scientific">Edaphochlamys debaryana</name>
    <dbReference type="NCBI Taxonomy" id="47281"/>
    <lineage>
        <taxon>Eukaryota</taxon>
        <taxon>Viridiplantae</taxon>
        <taxon>Chlorophyta</taxon>
        <taxon>core chlorophytes</taxon>
        <taxon>Chlorophyceae</taxon>
        <taxon>CS clade</taxon>
        <taxon>Chlamydomonadales</taxon>
        <taxon>Chlamydomonadales incertae sedis</taxon>
        <taxon>Edaphochlamys</taxon>
    </lineage>
</organism>
<dbReference type="SUPFAM" id="SSF55031">
    <property type="entry name" value="Bacterial exopeptidase dimerisation domain"/>
    <property type="match status" value="1"/>
</dbReference>
<dbReference type="PANTHER" id="PTHR11014:SF63">
    <property type="entry name" value="METALLOPEPTIDASE, PUTATIVE (AFU_ORTHOLOGUE AFUA_6G09600)-RELATED"/>
    <property type="match status" value="1"/>
</dbReference>
<evidence type="ECO:0000256" key="4">
    <source>
        <dbReference type="SAM" id="MobiDB-lite"/>
    </source>
</evidence>
<dbReference type="Proteomes" id="UP000612055">
    <property type="component" value="Unassembled WGS sequence"/>
</dbReference>
<dbReference type="GO" id="GO:0046872">
    <property type="term" value="F:metal ion binding"/>
    <property type="evidence" value="ECO:0007669"/>
    <property type="project" value="UniProtKB-KW"/>
</dbReference>
<dbReference type="PANTHER" id="PTHR11014">
    <property type="entry name" value="PEPTIDASE M20 FAMILY MEMBER"/>
    <property type="match status" value="1"/>
</dbReference>
<gene>
    <name evidence="7" type="ORF">HYH03_018188</name>
</gene>
<comment type="caution">
    <text evidence="7">The sequence shown here is derived from an EMBL/GenBank/DDBJ whole genome shotgun (WGS) entry which is preliminary data.</text>
</comment>
<evidence type="ECO:0000256" key="3">
    <source>
        <dbReference type="PIRSR" id="PIRSR005962-1"/>
    </source>
</evidence>
<proteinExistence type="inferred from homology"/>
<protein>
    <recommendedName>
        <fullName evidence="6">Peptidase M20 dimerisation domain-containing protein</fullName>
    </recommendedName>
</protein>
<feature type="region of interest" description="Disordered" evidence="4">
    <location>
        <begin position="445"/>
        <end position="464"/>
    </location>
</feature>
<evidence type="ECO:0000313" key="7">
    <source>
        <dbReference type="EMBL" id="KAG2482906.1"/>
    </source>
</evidence>
<dbReference type="GO" id="GO:0010179">
    <property type="term" value="F:IAA-Ala conjugate hydrolase activity"/>
    <property type="evidence" value="ECO:0007669"/>
    <property type="project" value="TreeGrafter"/>
</dbReference>
<dbReference type="InterPro" id="IPR036264">
    <property type="entry name" value="Bact_exopeptidase_dim_dom"/>
</dbReference>
<dbReference type="InterPro" id="IPR011650">
    <property type="entry name" value="Peptidase_M20_dimer"/>
</dbReference>
<keyword evidence="8" id="KW-1185">Reference proteome</keyword>
<feature type="chain" id="PRO_5032552805" description="Peptidase M20 dimerisation domain-containing protein" evidence="5">
    <location>
        <begin position="24"/>
        <end position="464"/>
    </location>
</feature>
<dbReference type="Gene3D" id="3.40.630.10">
    <property type="entry name" value="Zn peptidases"/>
    <property type="match status" value="1"/>
</dbReference>
<feature type="binding site" evidence="3">
    <location>
        <position position="171"/>
    </location>
    <ligand>
        <name>Mn(2+)</name>
        <dbReference type="ChEBI" id="CHEBI:29035"/>
        <label>2</label>
    </ligand>
</feature>
<dbReference type="SUPFAM" id="SSF53187">
    <property type="entry name" value="Zn-dependent exopeptidases"/>
    <property type="match status" value="1"/>
</dbReference>
<evidence type="ECO:0000256" key="1">
    <source>
        <dbReference type="ARBA" id="ARBA00006153"/>
    </source>
</evidence>
<name>A0A836BN62_9CHLO</name>
<dbReference type="GO" id="GO:0009850">
    <property type="term" value="P:auxin metabolic process"/>
    <property type="evidence" value="ECO:0007669"/>
    <property type="project" value="TreeGrafter"/>
</dbReference>
<feature type="signal peptide" evidence="5">
    <location>
        <begin position="1"/>
        <end position="23"/>
    </location>
</feature>
<dbReference type="InterPro" id="IPR002933">
    <property type="entry name" value="Peptidase_M20"/>
</dbReference>
<dbReference type="OrthoDB" id="6119954at2759"/>
<keyword evidence="3" id="KW-0464">Manganese</keyword>
<feature type="binding site" evidence="3">
    <location>
        <position position="137"/>
    </location>
    <ligand>
        <name>Mn(2+)</name>
        <dbReference type="ChEBI" id="CHEBI:29035"/>
        <label>2</label>
    </ligand>
</feature>
<dbReference type="EMBL" id="JAEHOE010000197">
    <property type="protein sequence ID" value="KAG2482906.1"/>
    <property type="molecule type" value="Genomic_DNA"/>
</dbReference>
<dbReference type="PIRSF" id="PIRSF005962">
    <property type="entry name" value="Pept_M20D_amidohydro"/>
    <property type="match status" value="1"/>
</dbReference>
<keyword evidence="5" id="KW-0732">Signal</keyword>
<dbReference type="AlphaFoldDB" id="A0A836BN62"/>
<dbReference type="Pfam" id="PF07687">
    <property type="entry name" value="M20_dimer"/>
    <property type="match status" value="1"/>
</dbReference>
<comment type="similarity">
    <text evidence="1">Belongs to the peptidase M20 family.</text>
</comment>